<name>A0A6C0CHX5_9ZZZZ</name>
<dbReference type="Gene3D" id="3.40.960.10">
    <property type="entry name" value="VSR Endonuclease"/>
    <property type="match status" value="1"/>
</dbReference>
<dbReference type="EMBL" id="MN739416">
    <property type="protein sequence ID" value="QHT03782.1"/>
    <property type="molecule type" value="Genomic_DNA"/>
</dbReference>
<evidence type="ECO:0000313" key="1">
    <source>
        <dbReference type="EMBL" id="QHT03782.1"/>
    </source>
</evidence>
<organism evidence="1">
    <name type="scientific">viral metagenome</name>
    <dbReference type="NCBI Taxonomy" id="1070528"/>
    <lineage>
        <taxon>unclassified sequences</taxon>
        <taxon>metagenomes</taxon>
        <taxon>organismal metagenomes</taxon>
    </lineage>
</organism>
<accession>A0A6C0CHX5</accession>
<reference evidence="1" key="1">
    <citation type="journal article" date="2020" name="Nature">
        <title>Giant virus diversity and host interactions through global metagenomics.</title>
        <authorList>
            <person name="Schulz F."/>
            <person name="Roux S."/>
            <person name="Paez-Espino D."/>
            <person name="Jungbluth S."/>
            <person name="Walsh D.A."/>
            <person name="Denef V.J."/>
            <person name="McMahon K.D."/>
            <person name="Konstantinidis K.T."/>
            <person name="Eloe-Fadrosh E.A."/>
            <person name="Kyrpides N.C."/>
            <person name="Woyke T."/>
        </authorList>
    </citation>
    <scope>NUCLEOTIDE SEQUENCE</scope>
    <source>
        <strain evidence="1">GVMAG-M-3300021120-1</strain>
    </source>
</reference>
<dbReference type="AlphaFoldDB" id="A0A6C0CHX5"/>
<sequence length="337" mass="39934">MPSGIKRTKEQFIQISREKFPNINFGFDEVVWVNMATKIKIYCPICNDYFITLPSVHIRKESMGGCRKCADNLISKQQRYTQNEWISAVQEIHNNYYTYNDVKYNGSNEKVIITCPEHGNFSQNPTEHMAGKGCAKCGYKKIAETKFYKAEDFERIKNDLALIHNHKYNYTNIYRDNEGRLFIEGYCKKNHQLNQRLDHHFKGHGCVSCIPQYSKAQIEWLNFMEITEGIIEHAENGGEYKIPDSSYTVDGRNGNKLYEFQGDFWHGNPKRFNLEEINPKTGTTYKYLYERTNRKIEYLKNKGYDVIVMWEYDWELGKNAVIKLQKKWRLYKLYNKN</sequence>
<proteinExistence type="predicted"/>
<protein>
    <submittedName>
        <fullName evidence="1">Uncharacterized protein</fullName>
    </submittedName>
</protein>